<dbReference type="Pfam" id="PF02885">
    <property type="entry name" value="Glycos_trans_3N"/>
    <property type="match status" value="1"/>
</dbReference>
<dbReference type="NCBIfam" id="NF006564">
    <property type="entry name" value="PRK09071.1"/>
    <property type="match status" value="1"/>
</dbReference>
<feature type="domain" description="Glycosyl transferase family 3 N-terminal" evidence="5">
    <location>
        <begin position="22"/>
        <end position="73"/>
    </location>
</feature>
<dbReference type="SUPFAM" id="SSF47648">
    <property type="entry name" value="Nucleoside phosphorylase/phosphoribosyltransferase N-terminal domain"/>
    <property type="match status" value="1"/>
</dbReference>
<evidence type="ECO:0000259" key="5">
    <source>
        <dbReference type="Pfam" id="PF02885"/>
    </source>
</evidence>
<dbReference type="GO" id="GO:0000162">
    <property type="term" value="P:L-tryptophan biosynthetic process"/>
    <property type="evidence" value="ECO:0007669"/>
    <property type="project" value="UniProtKB-KW"/>
</dbReference>
<evidence type="ECO:0000256" key="3">
    <source>
        <dbReference type="ARBA" id="ARBA00022822"/>
    </source>
</evidence>
<dbReference type="EMBL" id="LWQT01000051">
    <property type="protein sequence ID" value="OAN50648.1"/>
    <property type="molecule type" value="Genomic_DNA"/>
</dbReference>
<keyword evidence="7" id="KW-1185">Reference proteome</keyword>
<evidence type="ECO:0000256" key="1">
    <source>
        <dbReference type="ARBA" id="ARBA00022676"/>
    </source>
</evidence>
<keyword evidence="3" id="KW-0822">Tryptophan biosynthesis</keyword>
<dbReference type="InterPro" id="IPR005940">
    <property type="entry name" value="Anthranilate_Pribosyl_Tfrase"/>
</dbReference>
<keyword evidence="1" id="KW-0328">Glycosyltransferase</keyword>
<dbReference type="PANTHER" id="PTHR43285:SF2">
    <property type="entry name" value="ANTHRANILATE PHOSPHORIBOSYLTRANSFERASE"/>
    <property type="match status" value="1"/>
</dbReference>
<dbReference type="InterPro" id="IPR017459">
    <property type="entry name" value="Glycosyl_Trfase_fam3_N_dom"/>
</dbReference>
<organism evidence="6 7">
    <name type="scientific">Paramagnetospirillum marisnigri</name>
    <dbReference type="NCBI Taxonomy" id="1285242"/>
    <lineage>
        <taxon>Bacteria</taxon>
        <taxon>Pseudomonadati</taxon>
        <taxon>Pseudomonadota</taxon>
        <taxon>Alphaproteobacteria</taxon>
        <taxon>Rhodospirillales</taxon>
        <taxon>Magnetospirillaceae</taxon>
        <taxon>Paramagnetospirillum</taxon>
    </lineage>
</organism>
<feature type="domain" description="Glycosyl transferase family 3" evidence="4">
    <location>
        <begin position="102"/>
        <end position="250"/>
    </location>
</feature>
<dbReference type="GO" id="GO:0005829">
    <property type="term" value="C:cytosol"/>
    <property type="evidence" value="ECO:0007669"/>
    <property type="project" value="TreeGrafter"/>
</dbReference>
<keyword evidence="3" id="KW-0057">Aromatic amino acid biosynthesis</keyword>
<reference evidence="6 7" key="1">
    <citation type="submission" date="2016-04" db="EMBL/GenBank/DDBJ databases">
        <title>Draft genome sequence of freshwater magnetotactic bacteria Magnetospirillum marisnigri SP-1 and Magnetospirillum moscoviense BB-1.</title>
        <authorList>
            <person name="Koziaeva V."/>
            <person name="Dziuba M.V."/>
            <person name="Ivanov T.M."/>
            <person name="Kuznetsov B."/>
            <person name="Grouzdev D.S."/>
        </authorList>
    </citation>
    <scope>NUCLEOTIDE SEQUENCE [LARGE SCALE GENOMIC DNA]</scope>
    <source>
        <strain evidence="6 7">SP-1</strain>
    </source>
</reference>
<dbReference type="InterPro" id="IPR000312">
    <property type="entry name" value="Glycosyl_Trfase_fam3"/>
</dbReference>
<dbReference type="SUPFAM" id="SSF52418">
    <property type="entry name" value="Nucleoside phosphorylase/phosphoribosyltransferase catalytic domain"/>
    <property type="match status" value="1"/>
</dbReference>
<name>A0A178MRB4_9PROT</name>
<protein>
    <submittedName>
        <fullName evidence="6">Glycosyl transferase</fullName>
    </submittedName>
</protein>
<dbReference type="Pfam" id="PF00591">
    <property type="entry name" value="Glycos_transf_3"/>
    <property type="match status" value="1"/>
</dbReference>
<accession>A0A178MRB4</accession>
<evidence type="ECO:0000313" key="6">
    <source>
        <dbReference type="EMBL" id="OAN50648.1"/>
    </source>
</evidence>
<dbReference type="STRING" id="1285242.A6A04_17605"/>
<keyword evidence="2 6" id="KW-0808">Transferase</keyword>
<dbReference type="OrthoDB" id="8455878at2"/>
<gene>
    <name evidence="6" type="ORF">A6A04_17605</name>
</gene>
<dbReference type="Gene3D" id="1.20.970.10">
    <property type="entry name" value="Transferase, Pyrimidine Nucleoside Phosphorylase, Chain C"/>
    <property type="match status" value="1"/>
</dbReference>
<proteinExistence type="predicted"/>
<dbReference type="InterPro" id="IPR035902">
    <property type="entry name" value="Nuc_phospho_transferase"/>
</dbReference>
<dbReference type="RefSeq" id="WP_068492100.1">
    <property type="nucleotide sequence ID" value="NZ_LWQT01000051.1"/>
</dbReference>
<dbReference type="PANTHER" id="PTHR43285">
    <property type="entry name" value="ANTHRANILATE PHOSPHORIBOSYLTRANSFERASE"/>
    <property type="match status" value="1"/>
</dbReference>
<sequence length="333" mass="35929">MSHEHPFAPFVRVLGKGPRLSRPLSFEEARDGFRMVMKGEVEPVQLGAFLCLLRVKTETPEEAAGLAAAIREFVAPPPGAPQIDLDWSSYAGKTRQLPLYVLSALLLAGHGIRVFMHGSEGHTAGRVWTSEALAALGVPVSTSAADAARRLESGNFAYMTLEHLSPQLHAIMELRHLLGLRSPVHTVARLVNPFRAACALSSVSHPAYGPVHQEASRLLGEARMAVFKGEGGEVERRPEKECEVLSLVDGQPLSEDWPALISGTRPHLDSLDLSRLKALWRGEAEDEAAVAVISGTAAIALRAMGRAASIDEAEGMALVLWRERDRSKVPGAV</sequence>
<dbReference type="Proteomes" id="UP000078428">
    <property type="component" value="Unassembled WGS sequence"/>
</dbReference>
<comment type="caution">
    <text evidence="6">The sequence shown here is derived from an EMBL/GenBank/DDBJ whole genome shotgun (WGS) entry which is preliminary data.</text>
</comment>
<dbReference type="Gene3D" id="3.40.1030.10">
    <property type="entry name" value="Nucleoside phosphorylase/phosphoribosyltransferase catalytic domain"/>
    <property type="match status" value="1"/>
</dbReference>
<dbReference type="AlphaFoldDB" id="A0A178MRB4"/>
<evidence type="ECO:0000256" key="2">
    <source>
        <dbReference type="ARBA" id="ARBA00022679"/>
    </source>
</evidence>
<evidence type="ECO:0000313" key="7">
    <source>
        <dbReference type="Proteomes" id="UP000078428"/>
    </source>
</evidence>
<evidence type="ECO:0000259" key="4">
    <source>
        <dbReference type="Pfam" id="PF00591"/>
    </source>
</evidence>
<dbReference type="InterPro" id="IPR036320">
    <property type="entry name" value="Glycosyl_Trfase_fam3_N_dom_sf"/>
</dbReference>
<keyword evidence="3" id="KW-0028">Amino-acid biosynthesis</keyword>
<dbReference type="GO" id="GO:0004048">
    <property type="term" value="F:anthranilate phosphoribosyltransferase activity"/>
    <property type="evidence" value="ECO:0007669"/>
    <property type="project" value="InterPro"/>
</dbReference>